<dbReference type="PaxDb" id="411902-CLOBOL_02040"/>
<reference evidence="1 2" key="2">
    <citation type="submission" date="2007-09" db="EMBL/GenBank/DDBJ databases">
        <title>Draft genome sequence of Clostridium bolteae (ATCC BAA-613).</title>
        <authorList>
            <person name="Sudarsanam P."/>
            <person name="Ley R."/>
            <person name="Guruge J."/>
            <person name="Turnbaugh P.J."/>
            <person name="Mahowald M."/>
            <person name="Liep D."/>
            <person name="Gordon J."/>
        </authorList>
    </citation>
    <scope>NUCLEOTIDE SEQUENCE [LARGE SCALE GENOMIC DNA]</scope>
    <source>
        <strain evidence="2">ATCC BAA-613 / DSM 15670 / CCUG 46953 / JCM 12243 / WAL 16351</strain>
    </source>
</reference>
<evidence type="ECO:0000313" key="2">
    <source>
        <dbReference type="Proteomes" id="UP000005396"/>
    </source>
</evidence>
<proteinExistence type="predicted"/>
<organism evidence="1 2">
    <name type="scientific">Enterocloster bolteae (strain ATCC BAA-613 / DSM 15670 / CCUG 46953 / JCM 12243 / WAL 16351)</name>
    <name type="common">Clostridium bolteae</name>
    <dbReference type="NCBI Taxonomy" id="411902"/>
    <lineage>
        <taxon>Bacteria</taxon>
        <taxon>Bacillati</taxon>
        <taxon>Bacillota</taxon>
        <taxon>Clostridia</taxon>
        <taxon>Lachnospirales</taxon>
        <taxon>Lachnospiraceae</taxon>
        <taxon>Enterocloster</taxon>
    </lineage>
</organism>
<protein>
    <submittedName>
        <fullName evidence="1">Uncharacterized protein</fullName>
    </submittedName>
</protein>
<evidence type="ECO:0000313" key="1">
    <source>
        <dbReference type="EMBL" id="EDP17798.1"/>
    </source>
</evidence>
<dbReference type="EMBL" id="ABCC02000021">
    <property type="protein sequence ID" value="EDP17798.1"/>
    <property type="molecule type" value="Genomic_DNA"/>
</dbReference>
<dbReference type="HOGENOM" id="CLU_3267918_0_0_9"/>
<gene>
    <name evidence="1" type="ORF">CLOBOL_02040</name>
</gene>
<dbReference type="Proteomes" id="UP000005396">
    <property type="component" value="Unassembled WGS sequence"/>
</dbReference>
<name>A8RMV8_ENTBW</name>
<accession>A8RMV8</accession>
<reference evidence="1 2" key="1">
    <citation type="submission" date="2007-08" db="EMBL/GenBank/DDBJ databases">
        <authorList>
            <person name="Fulton L."/>
            <person name="Clifton S."/>
            <person name="Fulton B."/>
            <person name="Xu J."/>
            <person name="Minx P."/>
            <person name="Pepin K.H."/>
            <person name="Johnson M."/>
            <person name="Thiruvilangam P."/>
            <person name="Bhonagiri V."/>
            <person name="Nash W.E."/>
            <person name="Mardis E.R."/>
            <person name="Wilson R.K."/>
        </authorList>
    </citation>
    <scope>NUCLEOTIDE SEQUENCE [LARGE SCALE GENOMIC DNA]</scope>
    <source>
        <strain evidence="2">ATCC BAA-613 / DSM 15670 / CCUG 46953 / JCM 12243 / WAL 16351</strain>
    </source>
</reference>
<sequence>MFFPTPIQKKRFSIVLYTALCTPQLIQGAAVYRQGIRRQGA</sequence>
<comment type="caution">
    <text evidence="1">The sequence shown here is derived from an EMBL/GenBank/DDBJ whole genome shotgun (WGS) entry which is preliminary data.</text>
</comment>
<dbReference type="AlphaFoldDB" id="A8RMV8"/>